<feature type="transmembrane region" description="Helical" evidence="1">
    <location>
        <begin position="28"/>
        <end position="48"/>
    </location>
</feature>
<name>A0A6J6H5U7_9ZZZZ</name>
<sequence length="263" mass="27752">MASGSSAKKVARLAQKGKNQKVRFQGGTLFPTVMAVVVILGLGLIAYARQAPTSADAAPKISDRWHIPFGIYKCDSYLADISGTKQGGEKADPNFVKYGVYSNNDGVIHWHPQVAATGSKAKLGIFLDTYGIKVDTKGITFPADQNKGVSYTVAKDKCKDKTGKEVDAQVQVIKWAKASDSANWKRFITDFNNVRIDKDQIALTIAFVAPGVDVPLPTSAAKLADVIAAEYGTATTTTVKGATTTTVKGATTTTVAATTTTGG</sequence>
<dbReference type="EMBL" id="CAEZUZ010000029">
    <property type="protein sequence ID" value="CAB4611236.1"/>
    <property type="molecule type" value="Genomic_DNA"/>
</dbReference>
<dbReference type="AlphaFoldDB" id="A0A6J6H5U7"/>
<evidence type="ECO:0000313" key="2">
    <source>
        <dbReference type="EMBL" id="CAB4608110.1"/>
    </source>
</evidence>
<reference evidence="2" key="1">
    <citation type="submission" date="2020-05" db="EMBL/GenBank/DDBJ databases">
        <authorList>
            <person name="Chiriac C."/>
            <person name="Salcher M."/>
            <person name="Ghai R."/>
            <person name="Kavagutti S V."/>
        </authorList>
    </citation>
    <scope>NUCLEOTIDE SEQUENCE</scope>
</reference>
<evidence type="ECO:0000313" key="3">
    <source>
        <dbReference type="EMBL" id="CAB4611236.1"/>
    </source>
</evidence>
<keyword evidence="1" id="KW-0812">Transmembrane</keyword>
<keyword evidence="1" id="KW-0472">Membrane</keyword>
<keyword evidence="1" id="KW-1133">Transmembrane helix</keyword>
<proteinExistence type="predicted"/>
<organism evidence="2">
    <name type="scientific">freshwater metagenome</name>
    <dbReference type="NCBI Taxonomy" id="449393"/>
    <lineage>
        <taxon>unclassified sequences</taxon>
        <taxon>metagenomes</taxon>
        <taxon>ecological metagenomes</taxon>
    </lineage>
</organism>
<dbReference type="EMBL" id="CAEZUL010000164">
    <property type="protein sequence ID" value="CAB4608110.1"/>
    <property type="molecule type" value="Genomic_DNA"/>
</dbReference>
<accession>A0A6J6H5U7</accession>
<gene>
    <name evidence="2" type="ORF">UFOPK1808_01193</name>
    <name evidence="3" type="ORF">UFOPK1889_00299</name>
</gene>
<evidence type="ECO:0000256" key="1">
    <source>
        <dbReference type="SAM" id="Phobius"/>
    </source>
</evidence>
<protein>
    <submittedName>
        <fullName evidence="2">Unannotated protein</fullName>
    </submittedName>
</protein>